<evidence type="ECO:0000256" key="3">
    <source>
        <dbReference type="ARBA" id="ARBA00018111"/>
    </source>
</evidence>
<accession>A0A9X1L8H5</accession>
<evidence type="ECO:0000256" key="5">
    <source>
        <dbReference type="SAM" id="MobiDB-lite"/>
    </source>
</evidence>
<reference evidence="7" key="1">
    <citation type="submission" date="2021-10" db="EMBL/GenBank/DDBJ databases">
        <title>Roseicella aerolatum sp. nov., isolated from aerosols of e-waste dismantling site.</title>
        <authorList>
            <person name="Qin T."/>
        </authorList>
    </citation>
    <scope>NUCLEOTIDE SEQUENCE</scope>
    <source>
        <strain evidence="7">GB24</strain>
    </source>
</reference>
<protein>
    <recommendedName>
        <fullName evidence="3">Regulatory protein RecX</fullName>
    </recommendedName>
</protein>
<dbReference type="RefSeq" id="WP_226603346.1">
    <property type="nucleotide sequence ID" value="NZ_JAJAQI010000001.1"/>
</dbReference>
<dbReference type="GO" id="GO:0005737">
    <property type="term" value="C:cytoplasm"/>
    <property type="evidence" value="ECO:0007669"/>
    <property type="project" value="UniProtKB-SubCell"/>
</dbReference>
<evidence type="ECO:0000256" key="2">
    <source>
        <dbReference type="ARBA" id="ARBA00009695"/>
    </source>
</evidence>
<organism evidence="7 8">
    <name type="scientific">Roseicella aerolata</name>
    <dbReference type="NCBI Taxonomy" id="2883479"/>
    <lineage>
        <taxon>Bacteria</taxon>
        <taxon>Pseudomonadati</taxon>
        <taxon>Pseudomonadota</taxon>
        <taxon>Alphaproteobacteria</taxon>
        <taxon>Acetobacterales</taxon>
        <taxon>Roseomonadaceae</taxon>
        <taxon>Roseicella</taxon>
    </lineage>
</organism>
<comment type="similarity">
    <text evidence="2">Belongs to the RecX family.</text>
</comment>
<dbReference type="InterPro" id="IPR036388">
    <property type="entry name" value="WH-like_DNA-bd_sf"/>
</dbReference>
<sequence length="215" mass="22329">MAEESRPPRKPQRQPRRAPRPAGPPPGEAALREAALAHLARFAATEAGLKRVLQRRVDRWARRAEAEGAAAEAIAPQAAAARAMAATVAKAMVAAGAVDDAAFAESRARRLARAGRSRRAIAAHLGAKGVAAETAAAALPEAGAELDAALAQCRRRRIGPFATQTPPGDPQAARAARLKSLAALARAGFGREVAEAALSMDPAEAEERLIALRQG</sequence>
<dbReference type="Gene3D" id="1.10.10.10">
    <property type="entry name" value="Winged helix-like DNA-binding domain superfamily/Winged helix DNA-binding domain"/>
    <property type="match status" value="1"/>
</dbReference>
<feature type="compositionally biased region" description="Basic residues" evidence="5">
    <location>
        <begin position="8"/>
        <end position="19"/>
    </location>
</feature>
<dbReference type="AlphaFoldDB" id="A0A9X1L8H5"/>
<comment type="caution">
    <text evidence="7">The sequence shown here is derived from an EMBL/GenBank/DDBJ whole genome shotgun (WGS) entry which is preliminary data.</text>
</comment>
<name>A0A9X1L8H5_9PROT</name>
<evidence type="ECO:0000256" key="1">
    <source>
        <dbReference type="ARBA" id="ARBA00004496"/>
    </source>
</evidence>
<evidence type="ECO:0000259" key="6">
    <source>
        <dbReference type="Pfam" id="PF02631"/>
    </source>
</evidence>
<keyword evidence="4" id="KW-0963">Cytoplasm</keyword>
<evidence type="ECO:0000256" key="4">
    <source>
        <dbReference type="ARBA" id="ARBA00022490"/>
    </source>
</evidence>
<dbReference type="EMBL" id="JAJAQI010000001">
    <property type="protein sequence ID" value="MCB4820300.1"/>
    <property type="molecule type" value="Genomic_DNA"/>
</dbReference>
<keyword evidence="8" id="KW-1185">Reference proteome</keyword>
<dbReference type="Proteomes" id="UP001139311">
    <property type="component" value="Unassembled WGS sequence"/>
</dbReference>
<dbReference type="InterPro" id="IPR053924">
    <property type="entry name" value="RecX_HTH_2nd"/>
</dbReference>
<evidence type="ECO:0000313" key="7">
    <source>
        <dbReference type="EMBL" id="MCB4820300.1"/>
    </source>
</evidence>
<proteinExistence type="inferred from homology"/>
<feature type="domain" description="RecX second three-helical" evidence="6">
    <location>
        <begin position="99"/>
        <end position="139"/>
    </location>
</feature>
<feature type="region of interest" description="Disordered" evidence="5">
    <location>
        <begin position="1"/>
        <end position="28"/>
    </location>
</feature>
<evidence type="ECO:0000313" key="8">
    <source>
        <dbReference type="Proteomes" id="UP001139311"/>
    </source>
</evidence>
<gene>
    <name evidence="7" type="ORF">LHA35_00965</name>
</gene>
<dbReference type="Pfam" id="PF02631">
    <property type="entry name" value="RecX_HTH2"/>
    <property type="match status" value="1"/>
</dbReference>
<comment type="subcellular location">
    <subcellularLocation>
        <location evidence="1">Cytoplasm</location>
    </subcellularLocation>
</comment>